<feature type="domain" description="Histidine kinase" evidence="6">
    <location>
        <begin position="349"/>
        <end position="600"/>
    </location>
</feature>
<name>A0ABV2AD51_9GAMM</name>
<evidence type="ECO:0000256" key="2">
    <source>
        <dbReference type="ARBA" id="ARBA00012438"/>
    </source>
</evidence>
<gene>
    <name evidence="7" type="ORF">ABSH63_12235</name>
</gene>
<accession>A0ABV2AD51</accession>
<evidence type="ECO:0000256" key="3">
    <source>
        <dbReference type="ARBA" id="ARBA00022553"/>
    </source>
</evidence>
<evidence type="ECO:0000256" key="4">
    <source>
        <dbReference type="SAM" id="Coils"/>
    </source>
</evidence>
<dbReference type="InterPro" id="IPR004358">
    <property type="entry name" value="Sig_transdc_His_kin-like_C"/>
</dbReference>
<reference evidence="7 8" key="1">
    <citation type="submission" date="2024-06" db="EMBL/GenBank/DDBJ databases">
        <authorList>
            <person name="Li Z."/>
            <person name="Jiang Y."/>
        </authorList>
    </citation>
    <scope>NUCLEOTIDE SEQUENCE [LARGE SCALE GENOMIC DNA]</scope>
    <source>
        <strain evidence="7 8">HSW-8</strain>
    </source>
</reference>
<evidence type="ECO:0000256" key="5">
    <source>
        <dbReference type="SAM" id="Phobius"/>
    </source>
</evidence>
<keyword evidence="5" id="KW-0472">Membrane</keyword>
<dbReference type="Pfam" id="PF02518">
    <property type="entry name" value="HATPase_c"/>
    <property type="match status" value="1"/>
</dbReference>
<comment type="caution">
    <text evidence="7">The sequence shown here is derived from an EMBL/GenBank/DDBJ whole genome shotgun (WGS) entry which is preliminary data.</text>
</comment>
<dbReference type="SUPFAM" id="SSF55874">
    <property type="entry name" value="ATPase domain of HSP90 chaperone/DNA topoisomerase II/histidine kinase"/>
    <property type="match status" value="1"/>
</dbReference>
<evidence type="ECO:0000256" key="1">
    <source>
        <dbReference type="ARBA" id="ARBA00000085"/>
    </source>
</evidence>
<keyword evidence="3" id="KW-0597">Phosphoprotein</keyword>
<dbReference type="InterPro" id="IPR036890">
    <property type="entry name" value="HATPase_C_sf"/>
</dbReference>
<dbReference type="Gene3D" id="3.30.565.10">
    <property type="entry name" value="Histidine kinase-like ATPase, C-terminal domain"/>
    <property type="match status" value="1"/>
</dbReference>
<dbReference type="InterPro" id="IPR003594">
    <property type="entry name" value="HATPase_dom"/>
</dbReference>
<comment type="catalytic activity">
    <reaction evidence="1">
        <text>ATP + protein L-histidine = ADP + protein N-phospho-L-histidine.</text>
        <dbReference type="EC" id="2.7.13.3"/>
    </reaction>
</comment>
<evidence type="ECO:0000259" key="6">
    <source>
        <dbReference type="PROSITE" id="PS50109"/>
    </source>
</evidence>
<dbReference type="SUPFAM" id="SSF47384">
    <property type="entry name" value="Homodimeric domain of signal transducing histidine kinase"/>
    <property type="match status" value="1"/>
</dbReference>
<evidence type="ECO:0000313" key="8">
    <source>
        <dbReference type="Proteomes" id="UP001465331"/>
    </source>
</evidence>
<dbReference type="PANTHER" id="PTHR43065:SF50">
    <property type="entry name" value="HISTIDINE KINASE"/>
    <property type="match status" value="1"/>
</dbReference>
<dbReference type="PANTHER" id="PTHR43065">
    <property type="entry name" value="SENSOR HISTIDINE KINASE"/>
    <property type="match status" value="1"/>
</dbReference>
<evidence type="ECO:0000313" key="7">
    <source>
        <dbReference type="EMBL" id="MES0874766.1"/>
    </source>
</evidence>
<keyword evidence="4" id="KW-0175">Coiled coil</keyword>
<dbReference type="EC" id="2.7.13.3" evidence="2"/>
<dbReference type="PRINTS" id="PR00344">
    <property type="entry name" value="BCTRLSENSOR"/>
</dbReference>
<dbReference type="Pfam" id="PF19443">
    <property type="entry name" value="DAHL"/>
    <property type="match status" value="1"/>
</dbReference>
<keyword evidence="5" id="KW-0812">Transmembrane</keyword>
<proteinExistence type="predicted"/>
<feature type="coiled-coil region" evidence="4">
    <location>
        <begin position="299"/>
        <end position="330"/>
    </location>
</feature>
<dbReference type="Gene3D" id="1.10.287.130">
    <property type="match status" value="1"/>
</dbReference>
<dbReference type="CDD" id="cd00082">
    <property type="entry name" value="HisKA"/>
    <property type="match status" value="1"/>
</dbReference>
<feature type="transmembrane region" description="Helical" evidence="5">
    <location>
        <begin position="18"/>
        <end position="38"/>
    </location>
</feature>
<dbReference type="InterPro" id="IPR005467">
    <property type="entry name" value="His_kinase_dom"/>
</dbReference>
<dbReference type="InterPro" id="IPR036097">
    <property type="entry name" value="HisK_dim/P_sf"/>
</dbReference>
<organism evidence="7 8">
    <name type="scientific">Sinimarinibacterium thermocellulolyticum</name>
    <dbReference type="NCBI Taxonomy" id="3170016"/>
    <lineage>
        <taxon>Bacteria</taxon>
        <taxon>Pseudomonadati</taxon>
        <taxon>Pseudomonadota</taxon>
        <taxon>Gammaproteobacteria</taxon>
        <taxon>Nevskiales</taxon>
        <taxon>Nevskiaceae</taxon>
        <taxon>Sinimarinibacterium</taxon>
    </lineage>
</organism>
<dbReference type="Proteomes" id="UP001465331">
    <property type="component" value="Unassembled WGS sequence"/>
</dbReference>
<dbReference type="SMART" id="SM00387">
    <property type="entry name" value="HATPase_c"/>
    <property type="match status" value="1"/>
</dbReference>
<dbReference type="EMBL" id="JBEPIJ010000014">
    <property type="protein sequence ID" value="MES0874766.1"/>
    <property type="molecule type" value="Genomic_DNA"/>
</dbReference>
<sequence length="617" mass="66277">MAADEVRGRKRGTVLRRLLLTLSSILALAAIGLLVFLARKAQTVDNELHLQRLYHIRAVDALDVGLNRAVTQVGVSTMVNVADTRAVTTAQLGDALDALENGDAGLRGLSPAVDAALDAFLDAVESKFELAFDFEARNIRTNQLLIAGMDAVPVAADALLAQVDEATAARLAPLLAQLKTEVTTYGVVQTPVNEANIRRLLDDVAAAVDGQSEAALTAARHLRTVSGNVIADKQELVGRVSDFLAKPTAELLQALEQAYMDWHASQVAVANQYRQWLVAYAAILLLVLALLGIRLVRSLRALDAANDRLEEQVQARTQELSRALKDLKASQAQLIQSEKMASLGQMVAGVAHEINTPLGYARSNTEIVRTSLGDLRALVDAQARALHLMTHEEADVTQVADALAAARNIGESLNAAELIGELDNLLGDSEHGLAQIAELVGSLKDFSRVDRSRTDLFDVNDGIDAALKICQNQLKHRIEVVKAYGKLPQIECSPSQLNQVFLNLINNAAQAIDGEGKIYIHTMPSAKGVSIRVLDTGCGMTEEVRARIFEPFFTTKPVGKGTGLGLSIVYRIIEDHGGTIDVRSSPGKGSEFTIELPLRQRTDSTTRDAAAAVAVTA</sequence>
<feature type="transmembrane region" description="Helical" evidence="5">
    <location>
        <begin position="276"/>
        <end position="296"/>
    </location>
</feature>
<dbReference type="InterPro" id="IPR003661">
    <property type="entry name" value="HisK_dim/P_dom"/>
</dbReference>
<dbReference type="PROSITE" id="PS50109">
    <property type="entry name" value="HIS_KIN"/>
    <property type="match status" value="1"/>
</dbReference>
<dbReference type="InterPro" id="IPR045812">
    <property type="entry name" value="DAHL"/>
</dbReference>
<keyword evidence="5" id="KW-1133">Transmembrane helix</keyword>
<protein>
    <recommendedName>
        <fullName evidence="2">histidine kinase</fullName>
        <ecNumber evidence="2">2.7.13.3</ecNumber>
    </recommendedName>
</protein>
<dbReference type="RefSeq" id="WP_352890131.1">
    <property type="nucleotide sequence ID" value="NZ_JBEPIJ010000014.1"/>
</dbReference>
<keyword evidence="8" id="KW-1185">Reference proteome</keyword>